<dbReference type="STRING" id="32473.ENSXCOP00000001077"/>
<reference evidence="2" key="2">
    <citation type="submission" date="2025-09" db="UniProtKB">
        <authorList>
            <consortium name="Ensembl"/>
        </authorList>
    </citation>
    <scope>IDENTIFICATION</scope>
</reference>
<keyword evidence="3" id="KW-1185">Reference proteome</keyword>
<accession>A0A3B5KRG6</accession>
<name>A0A3B5KRG6_9TELE</name>
<sequence length="73" mass="8741">QFGSLLDENTDCKLDNISMNAMANSDRALKQLKWESQRDDWIHGRDSQTLRRRKSSFIRRNTRGRGTFRRNRK</sequence>
<dbReference type="AlphaFoldDB" id="A0A3B5KRG6"/>
<dbReference type="GeneTree" id="ENSGT00390000006395"/>
<reference evidence="2" key="1">
    <citation type="submission" date="2025-08" db="UniProtKB">
        <authorList>
            <consortium name="Ensembl"/>
        </authorList>
    </citation>
    <scope>IDENTIFICATION</scope>
</reference>
<proteinExistence type="predicted"/>
<protein>
    <submittedName>
        <fullName evidence="2">Uncharacterized protein</fullName>
    </submittedName>
</protein>
<evidence type="ECO:0000256" key="1">
    <source>
        <dbReference type="SAM" id="MobiDB-lite"/>
    </source>
</evidence>
<organism evidence="2 3">
    <name type="scientific">Xiphophorus couchianus</name>
    <name type="common">Monterrey platyfish</name>
    <dbReference type="NCBI Taxonomy" id="32473"/>
    <lineage>
        <taxon>Eukaryota</taxon>
        <taxon>Metazoa</taxon>
        <taxon>Chordata</taxon>
        <taxon>Craniata</taxon>
        <taxon>Vertebrata</taxon>
        <taxon>Euteleostomi</taxon>
        <taxon>Actinopterygii</taxon>
        <taxon>Neopterygii</taxon>
        <taxon>Teleostei</taxon>
        <taxon>Neoteleostei</taxon>
        <taxon>Acanthomorphata</taxon>
        <taxon>Ovalentaria</taxon>
        <taxon>Atherinomorphae</taxon>
        <taxon>Cyprinodontiformes</taxon>
        <taxon>Poeciliidae</taxon>
        <taxon>Poeciliinae</taxon>
        <taxon>Xiphophorus</taxon>
    </lineage>
</organism>
<evidence type="ECO:0000313" key="3">
    <source>
        <dbReference type="Proteomes" id="UP000261380"/>
    </source>
</evidence>
<dbReference type="Proteomes" id="UP000261380">
    <property type="component" value="Unplaced"/>
</dbReference>
<dbReference type="Ensembl" id="ENSXCOT00000001090.1">
    <property type="protein sequence ID" value="ENSXCOP00000001077.1"/>
    <property type="gene ID" value="ENSXCOG00000000888.1"/>
</dbReference>
<feature type="region of interest" description="Disordered" evidence="1">
    <location>
        <begin position="52"/>
        <end position="73"/>
    </location>
</feature>
<evidence type="ECO:0000313" key="2">
    <source>
        <dbReference type="Ensembl" id="ENSXCOP00000001077.1"/>
    </source>
</evidence>